<dbReference type="PROSITE" id="PS00012">
    <property type="entry name" value="PHOSPHOPANTETHEINE"/>
    <property type="match status" value="1"/>
</dbReference>
<reference evidence="4" key="1">
    <citation type="submission" date="2021-03" db="EMBL/GenBank/DDBJ databases">
        <title>Streptomyces strains.</title>
        <authorList>
            <person name="Lund M.B."/>
            <person name="Toerring T."/>
        </authorList>
    </citation>
    <scope>NUCLEOTIDE SEQUENCE</scope>
    <source>
        <strain evidence="4">JCM 4242</strain>
    </source>
</reference>
<comment type="caution">
    <text evidence="4">The sequence shown here is derived from an EMBL/GenBank/DDBJ whole genome shotgun (WGS) entry which is preliminary data.</text>
</comment>
<dbReference type="PROSITE" id="PS50075">
    <property type="entry name" value="CARRIER"/>
    <property type="match status" value="1"/>
</dbReference>
<evidence type="ECO:0000313" key="4">
    <source>
        <dbReference type="EMBL" id="MBO0651819.1"/>
    </source>
</evidence>
<organism evidence="4 5">
    <name type="scientific">Streptomyces triculaminicus</name>
    <dbReference type="NCBI Taxonomy" id="2816232"/>
    <lineage>
        <taxon>Bacteria</taxon>
        <taxon>Bacillati</taxon>
        <taxon>Actinomycetota</taxon>
        <taxon>Actinomycetes</taxon>
        <taxon>Kitasatosporales</taxon>
        <taxon>Streptomycetaceae</taxon>
        <taxon>Streptomyces</taxon>
    </lineage>
</organism>
<protein>
    <submittedName>
        <fullName evidence="4">Acyl carrier protein</fullName>
    </submittedName>
</protein>
<dbReference type="InterPro" id="IPR036736">
    <property type="entry name" value="ACP-like_sf"/>
</dbReference>
<evidence type="ECO:0000256" key="2">
    <source>
        <dbReference type="ARBA" id="ARBA00022553"/>
    </source>
</evidence>
<dbReference type="Pfam" id="PF00550">
    <property type="entry name" value="PP-binding"/>
    <property type="match status" value="1"/>
</dbReference>
<dbReference type="RefSeq" id="WP_086567720.1">
    <property type="nucleotide sequence ID" value="NZ_JAFMOF010000001.1"/>
</dbReference>
<evidence type="ECO:0000313" key="5">
    <source>
        <dbReference type="Proteomes" id="UP000664781"/>
    </source>
</evidence>
<dbReference type="SUPFAM" id="SSF47336">
    <property type="entry name" value="ACP-like"/>
    <property type="match status" value="1"/>
</dbReference>
<name>A0A939FIN8_9ACTN</name>
<keyword evidence="5" id="KW-1185">Reference proteome</keyword>
<keyword evidence="2" id="KW-0597">Phosphoprotein</keyword>
<dbReference type="Gene3D" id="1.10.1200.10">
    <property type="entry name" value="ACP-like"/>
    <property type="match status" value="1"/>
</dbReference>
<dbReference type="EMBL" id="JAFMOF010000001">
    <property type="protein sequence ID" value="MBO0651819.1"/>
    <property type="molecule type" value="Genomic_DNA"/>
</dbReference>
<dbReference type="Proteomes" id="UP000664781">
    <property type="component" value="Unassembled WGS sequence"/>
</dbReference>
<evidence type="ECO:0000256" key="1">
    <source>
        <dbReference type="ARBA" id="ARBA00022450"/>
    </source>
</evidence>
<evidence type="ECO:0000259" key="3">
    <source>
        <dbReference type="PROSITE" id="PS50075"/>
    </source>
</evidence>
<keyword evidence="1" id="KW-0596">Phosphopantetheine</keyword>
<gene>
    <name evidence="4" type="ORF">J1792_03105</name>
</gene>
<sequence length="85" mass="9087">MAQLGIDDLRRILIACAGEDDSIDLTGDILDISFEDLGYDSLALMESTARIKQEYGIDLSDDAVGDVETPRALLDLVNATEVAAA</sequence>
<feature type="domain" description="Carrier" evidence="3">
    <location>
        <begin position="3"/>
        <end position="81"/>
    </location>
</feature>
<accession>A0A939FIN8</accession>
<dbReference type="InterPro" id="IPR006162">
    <property type="entry name" value="Ppantetheine_attach_site"/>
</dbReference>
<proteinExistence type="predicted"/>
<dbReference type="AlphaFoldDB" id="A0A939FIN8"/>
<dbReference type="InterPro" id="IPR009081">
    <property type="entry name" value="PP-bd_ACP"/>
</dbReference>